<keyword evidence="2" id="KW-1185">Reference proteome</keyword>
<sequence>MDCFWEIKPPKVCKNYKQNFWIKIFINQGTCRHDSRCFGIPSSKLMNLSLCLYQGYLRLKKVR</sequence>
<dbReference type="EMBL" id="CAVMJV010000111">
    <property type="protein sequence ID" value="CAK5101929.1"/>
    <property type="molecule type" value="Genomic_DNA"/>
</dbReference>
<protein>
    <submittedName>
        <fullName evidence="1">Uncharacterized protein</fullName>
    </submittedName>
</protein>
<comment type="caution">
    <text evidence="1">The sequence shown here is derived from an EMBL/GenBank/DDBJ whole genome shotgun (WGS) entry which is preliminary data.</text>
</comment>
<evidence type="ECO:0000313" key="1">
    <source>
        <dbReference type="EMBL" id="CAK5101929.1"/>
    </source>
</evidence>
<organism evidence="1 2">
    <name type="scientific">Meloidogyne enterolobii</name>
    <name type="common">Root-knot nematode worm</name>
    <name type="synonym">Meloidogyne mayaguensis</name>
    <dbReference type="NCBI Taxonomy" id="390850"/>
    <lineage>
        <taxon>Eukaryota</taxon>
        <taxon>Metazoa</taxon>
        <taxon>Ecdysozoa</taxon>
        <taxon>Nematoda</taxon>
        <taxon>Chromadorea</taxon>
        <taxon>Rhabditida</taxon>
        <taxon>Tylenchina</taxon>
        <taxon>Tylenchomorpha</taxon>
        <taxon>Tylenchoidea</taxon>
        <taxon>Meloidogynidae</taxon>
        <taxon>Meloidogyninae</taxon>
        <taxon>Meloidogyne</taxon>
    </lineage>
</organism>
<reference evidence="1" key="1">
    <citation type="submission" date="2023-11" db="EMBL/GenBank/DDBJ databases">
        <authorList>
            <person name="Poullet M."/>
        </authorList>
    </citation>
    <scope>NUCLEOTIDE SEQUENCE</scope>
    <source>
        <strain evidence="1">E1834</strain>
    </source>
</reference>
<gene>
    <name evidence="1" type="ORF">MENTE1834_LOCUS42407</name>
</gene>
<proteinExistence type="predicted"/>
<name>A0ACB1ATI1_MELEN</name>
<accession>A0ACB1ATI1</accession>
<evidence type="ECO:0000313" key="2">
    <source>
        <dbReference type="Proteomes" id="UP001497535"/>
    </source>
</evidence>
<dbReference type="Proteomes" id="UP001497535">
    <property type="component" value="Unassembled WGS sequence"/>
</dbReference>